<evidence type="ECO:0000313" key="2">
    <source>
        <dbReference type="Proteomes" id="UP000265836"/>
    </source>
</evidence>
<organism evidence="1 2">
    <name type="scientific">Ectopseudomonas oleovorans</name>
    <name type="common">Pseudomonas oleovorans</name>
    <dbReference type="NCBI Taxonomy" id="301"/>
    <lineage>
        <taxon>Bacteria</taxon>
        <taxon>Pseudomonadati</taxon>
        <taxon>Pseudomonadota</taxon>
        <taxon>Gammaproteobacteria</taxon>
        <taxon>Pseudomonadales</taxon>
        <taxon>Pseudomonadaceae</taxon>
        <taxon>Ectopseudomonas</taxon>
    </lineage>
</organism>
<dbReference type="Proteomes" id="UP000265836">
    <property type="component" value="Unassembled WGS sequence"/>
</dbReference>
<protein>
    <submittedName>
        <fullName evidence="1">Uncharacterized protein</fullName>
    </submittedName>
</protein>
<dbReference type="RefSeq" id="WP_137010777.1">
    <property type="nucleotide sequence ID" value="NZ_QXDA01000003.1"/>
</dbReference>
<name>A0A397NAQ9_ECTOL</name>
<gene>
    <name evidence="1" type="ORF">DFO61_2319</name>
</gene>
<dbReference type="EMBL" id="QXDA01000003">
    <property type="protein sequence ID" value="RIA31595.1"/>
    <property type="molecule type" value="Genomic_DNA"/>
</dbReference>
<proteinExistence type="predicted"/>
<comment type="caution">
    <text evidence="1">The sequence shown here is derived from an EMBL/GenBank/DDBJ whole genome shotgun (WGS) entry which is preliminary data.</text>
</comment>
<sequence>MNMILTKLKEKLPKGFSYPIGAEKINLGLARTPQIEMFELCFWHKDEFWASSFNERVKQKKPLKVIEISYRNPSVGISSSQYMIEAGYYSPSWKINVFSVPKEYLADVKEQLSYVAIPEFEKWLTRVGLTDSRDSMLKCYIYDPHSKKLTERT</sequence>
<reference evidence="1 2" key="1">
    <citation type="submission" date="2018-08" db="EMBL/GenBank/DDBJ databases">
        <title>Genome sequencing of rice bacterial endophytes.</title>
        <authorList>
            <person name="Venturi V."/>
        </authorList>
    </citation>
    <scope>NUCLEOTIDE SEQUENCE [LARGE SCALE GENOMIC DNA]</scope>
    <source>
        <strain evidence="1 2">E1205</strain>
    </source>
</reference>
<dbReference type="AlphaFoldDB" id="A0A397NAQ9"/>
<evidence type="ECO:0000313" key="1">
    <source>
        <dbReference type="EMBL" id="RIA31595.1"/>
    </source>
</evidence>
<accession>A0A397NAQ9</accession>